<dbReference type="InterPro" id="IPR021352">
    <property type="entry name" value="DUF2971"/>
</dbReference>
<evidence type="ECO:0000313" key="2">
    <source>
        <dbReference type="Proteomes" id="UP000243413"/>
    </source>
</evidence>
<dbReference type="OrthoDB" id="4119964at2"/>
<evidence type="ECO:0000313" key="1">
    <source>
        <dbReference type="EMBL" id="SDS77572.1"/>
    </source>
</evidence>
<dbReference type="Proteomes" id="UP000243413">
    <property type="component" value="Chromosome I"/>
</dbReference>
<sequence length="299" mass="34541">MISPNRTHERKSFFKYMPSSTAEIVLSNSTLRWSSPVEFNDPFDVPRELAFDITPKEIQIALVDNLVNLINNPPEDPRGLAPKIQIIIQVLKQNPTEELKRELIGGLKDEVERNSPAEDGLLAIKQQWQDFLPNFRILCLSEHYDKASMWYHYADKYSGVVLEVICADELDSAWLAAKKVEYPEEKPHVYTAEGWAQLLLKPQEEAVKTILHTCSCTKSPDWSYEDEWRISSFKRENEAGLVSDYKVSKHELGNLYLGPHIHAEMREKLILLAANYPNMKVFETQIGFDREFKFIEKQG</sequence>
<reference evidence="2" key="1">
    <citation type="submission" date="2016-10" db="EMBL/GenBank/DDBJ databases">
        <authorList>
            <person name="Varghese N."/>
            <person name="Submissions S."/>
        </authorList>
    </citation>
    <scope>NUCLEOTIDE SEQUENCE [LARGE SCALE GENOMIC DNA]</scope>
    <source>
        <strain evidence="2">JCM 14963</strain>
    </source>
</reference>
<name>A0A1H1UYG3_9GAMM</name>
<proteinExistence type="predicted"/>
<organism evidence="1 2">
    <name type="scientific">Halopseudomonas sabulinigri</name>
    <dbReference type="NCBI Taxonomy" id="472181"/>
    <lineage>
        <taxon>Bacteria</taxon>
        <taxon>Pseudomonadati</taxon>
        <taxon>Pseudomonadota</taxon>
        <taxon>Gammaproteobacteria</taxon>
        <taxon>Pseudomonadales</taxon>
        <taxon>Pseudomonadaceae</taxon>
        <taxon>Halopseudomonas</taxon>
    </lineage>
</organism>
<evidence type="ECO:0008006" key="3">
    <source>
        <dbReference type="Google" id="ProtNLM"/>
    </source>
</evidence>
<dbReference type="AlphaFoldDB" id="A0A1H1UYG3"/>
<dbReference type="STRING" id="472181.SAMN05216271_2703"/>
<dbReference type="RefSeq" id="WP_092287407.1">
    <property type="nucleotide sequence ID" value="NZ_LT629763.1"/>
</dbReference>
<dbReference type="Pfam" id="PF11185">
    <property type="entry name" value="DUF2971"/>
    <property type="match status" value="1"/>
</dbReference>
<dbReference type="EMBL" id="LT629763">
    <property type="protein sequence ID" value="SDS77572.1"/>
    <property type="molecule type" value="Genomic_DNA"/>
</dbReference>
<protein>
    <recommendedName>
        <fullName evidence="3">DUF2971 domain-containing protein</fullName>
    </recommendedName>
</protein>
<gene>
    <name evidence="1" type="ORF">SAMN05216271_2703</name>
</gene>
<accession>A0A1H1UYG3</accession>